<comment type="subcellular location">
    <subcellularLocation>
        <location evidence="1">Secreted</location>
    </subcellularLocation>
</comment>
<accession>A0AAV8TX43</accession>
<protein>
    <recommendedName>
        <fullName evidence="5">Bifunctional inhibitor/plant lipid transfer protein/seed storage helical domain-containing protein</fullName>
    </recommendedName>
</protein>
<dbReference type="EMBL" id="JAIWQS010000002">
    <property type="protein sequence ID" value="KAJ8771497.1"/>
    <property type="molecule type" value="Genomic_DNA"/>
</dbReference>
<keyword evidence="2" id="KW-0964">Secreted</keyword>
<dbReference type="SUPFAM" id="SSF47699">
    <property type="entry name" value="Bifunctional inhibitor/lipid-transfer protein/seed storage 2S albumin"/>
    <property type="match status" value="1"/>
</dbReference>
<reference evidence="6 7" key="1">
    <citation type="submission" date="2021-09" db="EMBL/GenBank/DDBJ databases">
        <title>Genomic insights and catalytic innovation underlie evolution of tropane alkaloids biosynthesis.</title>
        <authorList>
            <person name="Wang Y.-J."/>
            <person name="Tian T."/>
            <person name="Huang J.-P."/>
            <person name="Huang S.-X."/>
        </authorList>
    </citation>
    <scope>NUCLEOTIDE SEQUENCE [LARGE SCALE GENOMIC DNA]</scope>
    <source>
        <strain evidence="6">KIB-2018</strain>
        <tissue evidence="6">Leaf</tissue>
    </source>
</reference>
<comment type="similarity">
    <text evidence="3">Belongs to the A9/FIL1 family.</text>
</comment>
<comment type="caution">
    <text evidence="6">The sequence shown here is derived from an EMBL/GenBank/DDBJ whole genome shotgun (WGS) entry which is preliminary data.</text>
</comment>
<name>A0AAV8TX43_9ROSI</name>
<feature type="chain" id="PRO_5043529885" description="Bifunctional inhibitor/plant lipid transfer protein/seed storage helical domain-containing protein" evidence="4">
    <location>
        <begin position="35"/>
        <end position="100"/>
    </location>
</feature>
<keyword evidence="4" id="KW-0732">Signal</keyword>
<evidence type="ECO:0000256" key="1">
    <source>
        <dbReference type="ARBA" id="ARBA00004613"/>
    </source>
</evidence>
<evidence type="ECO:0000313" key="6">
    <source>
        <dbReference type="EMBL" id="KAJ8771497.1"/>
    </source>
</evidence>
<evidence type="ECO:0000256" key="3">
    <source>
        <dbReference type="ARBA" id="ARBA00038300"/>
    </source>
</evidence>
<evidence type="ECO:0000259" key="5">
    <source>
        <dbReference type="SMART" id="SM00499"/>
    </source>
</evidence>
<dbReference type="Proteomes" id="UP001159364">
    <property type="component" value="Linkage Group LG02"/>
</dbReference>
<organism evidence="6 7">
    <name type="scientific">Erythroxylum novogranatense</name>
    <dbReference type="NCBI Taxonomy" id="1862640"/>
    <lineage>
        <taxon>Eukaryota</taxon>
        <taxon>Viridiplantae</taxon>
        <taxon>Streptophyta</taxon>
        <taxon>Embryophyta</taxon>
        <taxon>Tracheophyta</taxon>
        <taxon>Spermatophyta</taxon>
        <taxon>Magnoliopsida</taxon>
        <taxon>eudicotyledons</taxon>
        <taxon>Gunneridae</taxon>
        <taxon>Pentapetalae</taxon>
        <taxon>rosids</taxon>
        <taxon>fabids</taxon>
        <taxon>Malpighiales</taxon>
        <taxon>Erythroxylaceae</taxon>
        <taxon>Erythroxylum</taxon>
    </lineage>
</organism>
<evidence type="ECO:0000256" key="4">
    <source>
        <dbReference type="SAM" id="SignalP"/>
    </source>
</evidence>
<dbReference type="AlphaFoldDB" id="A0AAV8TX43"/>
<feature type="domain" description="Bifunctional inhibitor/plant lipid transfer protein/seed storage helical" evidence="5">
    <location>
        <begin position="37"/>
        <end position="97"/>
    </location>
</feature>
<dbReference type="Gene3D" id="1.10.110.10">
    <property type="entry name" value="Plant lipid-transfer and hydrophobic proteins"/>
    <property type="match status" value="1"/>
</dbReference>
<gene>
    <name evidence="6" type="ORF">K2173_026674</name>
</gene>
<feature type="signal peptide" evidence="4">
    <location>
        <begin position="1"/>
        <end position="34"/>
    </location>
</feature>
<dbReference type="GO" id="GO:0005576">
    <property type="term" value="C:extracellular region"/>
    <property type="evidence" value="ECO:0007669"/>
    <property type="project" value="UniProtKB-SubCell"/>
</dbReference>
<dbReference type="InterPro" id="IPR036312">
    <property type="entry name" value="Bifun_inhib/LTP/seed_sf"/>
</dbReference>
<dbReference type="PANTHER" id="PTHR35501">
    <property type="entry name" value="PROTEIN YY1"/>
    <property type="match status" value="1"/>
</dbReference>
<sequence length="100" mass="10417">MAALTSPISLTLKATSLLLLLVIALPLQTQLAGAQECSTQLNNLNVCAPFLVPGTSNPNPSPDCCNALQAVPQDCFCNTIQIAARLPSQCNIPPLNCPTS</sequence>
<evidence type="ECO:0000256" key="2">
    <source>
        <dbReference type="ARBA" id="ARBA00022525"/>
    </source>
</evidence>
<dbReference type="PANTHER" id="PTHR35501:SF3">
    <property type="entry name" value="PROTEIN YY1"/>
    <property type="match status" value="1"/>
</dbReference>
<proteinExistence type="inferred from homology"/>
<keyword evidence="7" id="KW-1185">Reference proteome</keyword>
<evidence type="ECO:0000313" key="7">
    <source>
        <dbReference type="Proteomes" id="UP001159364"/>
    </source>
</evidence>
<dbReference type="Pfam" id="PF00234">
    <property type="entry name" value="Tryp_alpha_amyl"/>
    <property type="match status" value="1"/>
</dbReference>
<dbReference type="SMART" id="SM00499">
    <property type="entry name" value="AAI"/>
    <property type="match status" value="1"/>
</dbReference>
<dbReference type="InterPro" id="IPR016140">
    <property type="entry name" value="Bifunc_inhib/LTP/seed_store"/>
</dbReference>